<dbReference type="InterPro" id="IPR000537">
    <property type="entry name" value="UbiA_prenyltransferase"/>
</dbReference>
<dbReference type="PANTHER" id="PTHR42723">
    <property type="entry name" value="CHLOROPHYLL SYNTHASE"/>
    <property type="match status" value="1"/>
</dbReference>
<evidence type="ECO:0000256" key="1">
    <source>
        <dbReference type="ARBA" id="ARBA00004141"/>
    </source>
</evidence>
<name>A0ABZ1YWN8_9NOCA</name>
<proteinExistence type="predicted"/>
<protein>
    <submittedName>
        <fullName evidence="6">UbiA family prenyltransferase</fullName>
    </submittedName>
</protein>
<dbReference type="EMBL" id="CP109441">
    <property type="protein sequence ID" value="WUV46174.1"/>
    <property type="molecule type" value="Genomic_DNA"/>
</dbReference>
<dbReference type="Proteomes" id="UP001432062">
    <property type="component" value="Chromosome"/>
</dbReference>
<keyword evidence="4 5" id="KW-0472">Membrane</keyword>
<organism evidence="6 7">
    <name type="scientific">Nocardia vinacea</name>
    <dbReference type="NCBI Taxonomy" id="96468"/>
    <lineage>
        <taxon>Bacteria</taxon>
        <taxon>Bacillati</taxon>
        <taxon>Actinomycetota</taxon>
        <taxon>Actinomycetes</taxon>
        <taxon>Mycobacteriales</taxon>
        <taxon>Nocardiaceae</taxon>
        <taxon>Nocardia</taxon>
    </lineage>
</organism>
<dbReference type="InterPro" id="IPR050475">
    <property type="entry name" value="Prenyltransferase_related"/>
</dbReference>
<evidence type="ECO:0000256" key="2">
    <source>
        <dbReference type="ARBA" id="ARBA00022692"/>
    </source>
</evidence>
<dbReference type="RefSeq" id="WP_327099429.1">
    <property type="nucleotide sequence ID" value="NZ_CP109149.1"/>
</dbReference>
<keyword evidence="7" id="KW-1185">Reference proteome</keyword>
<feature type="transmembrane region" description="Helical" evidence="5">
    <location>
        <begin position="227"/>
        <end position="244"/>
    </location>
</feature>
<evidence type="ECO:0000256" key="4">
    <source>
        <dbReference type="ARBA" id="ARBA00023136"/>
    </source>
</evidence>
<dbReference type="CDD" id="cd13965">
    <property type="entry name" value="PT_UbiA_3"/>
    <property type="match status" value="1"/>
</dbReference>
<sequence>MAAPPEAVARRRVGVLTSGLLREFHICWSFSAGDLTATVVPATTFAVAAWASTNAGVAALPLVLAECLVYFWLYIYTFNLSNQLTGIEEDRHNKPHRPLVVGLVTPQGAKWRLVWVTAAFLALGAALQVLEWTVLWIVAWAFHNHFGGARALWGKNAAMVAGTIAQLAAAWQIVTPLTPVAWTWIVAIAIPLSVLVSLQDLRDIDGDVAVGRRTAIVVFGEPACRRFFAAAFVIYPVAMYFLVYRDAPAPAALVEVAAALLSFVIAYRVLRRRDRRADHTTYLLYTYWYCLTLASAVLAFGT</sequence>
<evidence type="ECO:0000256" key="3">
    <source>
        <dbReference type="ARBA" id="ARBA00022989"/>
    </source>
</evidence>
<feature type="transmembrane region" description="Helical" evidence="5">
    <location>
        <begin position="250"/>
        <end position="270"/>
    </location>
</feature>
<evidence type="ECO:0000256" key="5">
    <source>
        <dbReference type="SAM" id="Phobius"/>
    </source>
</evidence>
<gene>
    <name evidence="6" type="ORF">OG563_45140</name>
</gene>
<feature type="transmembrane region" description="Helical" evidence="5">
    <location>
        <begin position="282"/>
        <end position="301"/>
    </location>
</feature>
<keyword evidence="2 5" id="KW-0812">Transmembrane</keyword>
<feature type="transmembrane region" description="Helical" evidence="5">
    <location>
        <begin position="113"/>
        <end position="140"/>
    </location>
</feature>
<comment type="subcellular location">
    <subcellularLocation>
        <location evidence="1">Membrane</location>
        <topology evidence="1">Multi-pass membrane protein</topology>
    </subcellularLocation>
</comment>
<feature type="transmembrane region" description="Helical" evidence="5">
    <location>
        <begin position="57"/>
        <end position="75"/>
    </location>
</feature>
<keyword evidence="3 5" id="KW-1133">Transmembrane helix</keyword>
<dbReference type="PANTHER" id="PTHR42723:SF1">
    <property type="entry name" value="CHLOROPHYLL SYNTHASE, CHLOROPLASTIC"/>
    <property type="match status" value="1"/>
</dbReference>
<feature type="transmembrane region" description="Helical" evidence="5">
    <location>
        <begin position="152"/>
        <end position="174"/>
    </location>
</feature>
<evidence type="ECO:0000313" key="7">
    <source>
        <dbReference type="Proteomes" id="UP001432062"/>
    </source>
</evidence>
<dbReference type="Pfam" id="PF01040">
    <property type="entry name" value="UbiA"/>
    <property type="match status" value="1"/>
</dbReference>
<feature type="transmembrane region" description="Helical" evidence="5">
    <location>
        <begin position="180"/>
        <end position="198"/>
    </location>
</feature>
<accession>A0ABZ1YWN8</accession>
<reference evidence="6" key="1">
    <citation type="submission" date="2022-10" db="EMBL/GenBank/DDBJ databases">
        <title>The complete genomes of actinobacterial strains from the NBC collection.</title>
        <authorList>
            <person name="Joergensen T.S."/>
            <person name="Alvarez Arevalo M."/>
            <person name="Sterndorff E.B."/>
            <person name="Faurdal D."/>
            <person name="Vuksanovic O."/>
            <person name="Mourched A.-S."/>
            <person name="Charusanti P."/>
            <person name="Shaw S."/>
            <person name="Blin K."/>
            <person name="Weber T."/>
        </authorList>
    </citation>
    <scope>NUCLEOTIDE SEQUENCE</scope>
    <source>
        <strain evidence="6">NBC_01482</strain>
    </source>
</reference>
<evidence type="ECO:0000313" key="6">
    <source>
        <dbReference type="EMBL" id="WUV46174.1"/>
    </source>
</evidence>